<organism evidence="3 4">
    <name type="scientific">Paspalum notatum var. saurae</name>
    <dbReference type="NCBI Taxonomy" id="547442"/>
    <lineage>
        <taxon>Eukaryota</taxon>
        <taxon>Viridiplantae</taxon>
        <taxon>Streptophyta</taxon>
        <taxon>Embryophyta</taxon>
        <taxon>Tracheophyta</taxon>
        <taxon>Spermatophyta</taxon>
        <taxon>Magnoliopsida</taxon>
        <taxon>Liliopsida</taxon>
        <taxon>Poales</taxon>
        <taxon>Poaceae</taxon>
        <taxon>PACMAD clade</taxon>
        <taxon>Panicoideae</taxon>
        <taxon>Andropogonodae</taxon>
        <taxon>Paspaleae</taxon>
        <taxon>Paspalinae</taxon>
        <taxon>Paspalum</taxon>
    </lineage>
</organism>
<keyword evidence="2" id="KW-0812">Transmembrane</keyword>
<dbReference type="GO" id="GO:0048367">
    <property type="term" value="P:shoot system development"/>
    <property type="evidence" value="ECO:0007669"/>
    <property type="project" value="InterPro"/>
</dbReference>
<evidence type="ECO:0000256" key="2">
    <source>
        <dbReference type="SAM" id="Phobius"/>
    </source>
</evidence>
<evidence type="ECO:0000313" key="4">
    <source>
        <dbReference type="Proteomes" id="UP001341281"/>
    </source>
</evidence>
<dbReference type="PANTHER" id="PTHR35504:SF1">
    <property type="entry name" value="PROTEIN EMBRYONIC FLOWER 1"/>
    <property type="match status" value="1"/>
</dbReference>
<feature type="region of interest" description="Disordered" evidence="1">
    <location>
        <begin position="304"/>
        <end position="393"/>
    </location>
</feature>
<keyword evidence="2" id="KW-1133">Transmembrane helix</keyword>
<dbReference type="GO" id="GO:0009910">
    <property type="term" value="P:negative regulation of flower development"/>
    <property type="evidence" value="ECO:0007669"/>
    <property type="project" value="InterPro"/>
</dbReference>
<keyword evidence="2" id="KW-0472">Membrane</keyword>
<name>A0AAQ3UAF3_PASNO</name>
<gene>
    <name evidence="3" type="ORF">U9M48_035104</name>
</gene>
<dbReference type="GO" id="GO:0045892">
    <property type="term" value="P:negative regulation of DNA-templated transcription"/>
    <property type="evidence" value="ECO:0007669"/>
    <property type="project" value="InterPro"/>
</dbReference>
<feature type="compositionally biased region" description="Basic residues" evidence="1">
    <location>
        <begin position="344"/>
        <end position="355"/>
    </location>
</feature>
<protein>
    <recommendedName>
        <fullName evidence="5">Embryonic flower 1-like protein</fullName>
    </recommendedName>
</protein>
<accession>A0AAQ3UAF3</accession>
<feature type="compositionally biased region" description="Polar residues" evidence="1">
    <location>
        <begin position="213"/>
        <end position="232"/>
    </location>
</feature>
<dbReference type="PANTHER" id="PTHR35504">
    <property type="entry name" value="PROTEIN EMBRYONIC FLOWER 1"/>
    <property type="match status" value="1"/>
</dbReference>
<evidence type="ECO:0000313" key="3">
    <source>
        <dbReference type="EMBL" id="WVZ88604.1"/>
    </source>
</evidence>
<feature type="region of interest" description="Disordered" evidence="1">
    <location>
        <begin position="213"/>
        <end position="233"/>
    </location>
</feature>
<evidence type="ECO:0000256" key="1">
    <source>
        <dbReference type="SAM" id="MobiDB-lite"/>
    </source>
</evidence>
<feature type="transmembrane region" description="Helical" evidence="2">
    <location>
        <begin position="44"/>
        <end position="65"/>
    </location>
</feature>
<reference evidence="3 4" key="1">
    <citation type="submission" date="2024-02" db="EMBL/GenBank/DDBJ databases">
        <title>High-quality chromosome-scale genome assembly of Pensacola bahiagrass (Paspalum notatum Flugge var. saurae).</title>
        <authorList>
            <person name="Vega J.M."/>
            <person name="Podio M."/>
            <person name="Orjuela J."/>
            <person name="Siena L.A."/>
            <person name="Pessino S.C."/>
            <person name="Combes M.C."/>
            <person name="Mariac C."/>
            <person name="Albertini E."/>
            <person name="Pupilli F."/>
            <person name="Ortiz J.P.A."/>
            <person name="Leblanc O."/>
        </authorList>
    </citation>
    <scope>NUCLEOTIDE SEQUENCE [LARGE SCALE GENOMIC DNA]</scope>
    <source>
        <strain evidence="3">R1</strain>
        <tissue evidence="3">Leaf</tissue>
    </source>
</reference>
<evidence type="ECO:0008006" key="5">
    <source>
        <dbReference type="Google" id="ProtNLM"/>
    </source>
</evidence>
<proteinExistence type="predicted"/>
<dbReference type="Proteomes" id="UP001341281">
    <property type="component" value="Chromosome 08"/>
</dbReference>
<dbReference type="AlphaFoldDB" id="A0AAQ3UAF3"/>
<sequence length="1069" mass="119524">MEAATLASKTGAVEEPSHLCNFAHPVDRPADQQECNHFSLRTHLMIYLCIHLLMLYTFVRGHVALLQKKDPKLCSFQIFSDQQQYDENHNSSPLSVAKYHRWNCTKCLDRVKTSGHRTKSEINSLQKYETDGCSISIVRTLRNGVDSRRLFSSTTELSKGNDAEECGSLFGNKAFSALNVPATSAEENVQDAFNEKSVPTTKCMTELGEFLSSTSGHRTTSETNSMQHSQECGSPFGKKAISEANVPATLAEENVQDVFIEKNVPATDFQVSPNNLDVSANILNDVSMDVRALPDVPQMISSLEANDTHSPRSPKPCVMPNEEENRTTQDVPNNYPNESTPKPIFRHKDSKHMSGHKSNLIHKQGPCQASLRRNVRSDSKKKDNKSTDLTDIPDTKFYQRKPKKIRLLSELVDTDQKGDSKDAIEVYYENTVGINESGKSRMSLEVGKDDDTHSNQKVGEIQSSNVKNKAKHTRVDNGDDGSPLIDRLMKTHKKVRTEKKDSGHMYLGFSAVSNYNLDMVASNEMHHDFLPSVGDLDQENVPSTIIADHGNEKAQNDNTEQNMLEENDMCKNSENLEQRFSSNENSMILLKRKVLPTAIAHGENTEYTSIKRDMLRADDSPQMESKGTVHICQTKDAPIDTSTVLDSNFQKLLASDGSCITNSKVFQCTPPKLNIPDILERAQEPQTHLNREEEVTIAFVSPTFLHHQHSAEVPAQSRSNKGEKKLMCDSFKTASRNSPTSTYGFQFRNIPQEVDSIPIHMYGASSNYVTDQPGFAAVDHCTNEVVNQVQLRSVPSTSITMEAGRLGDQRIAGQSGLYRREPMTSNYQRADRQQMEFQKQTLGPQYVQHDQFNASPNTSYGGHLIEKDSLTLQDLSQHQVQQNVHRPLRPHPRFGVFGPFLQKDIAKWSEQNVHRPLRPHPRFGVFGPFLQKDIAKWSGNCGTQSAYKLGESKGTSSFAINRKGNHETLNSGMFSTGCNDLQLGSVSSVDPELNSTSYGNHQIEKAPLTLQDLSGHQIQQNLHKPLSPHPRVGVFGPLLQQDIDNWSANYGTQSEYRLGVSTSSDMNRK</sequence>
<dbReference type="EMBL" id="CP144752">
    <property type="protein sequence ID" value="WVZ88604.1"/>
    <property type="molecule type" value="Genomic_DNA"/>
</dbReference>
<feature type="compositionally biased region" description="Basic and acidic residues" evidence="1">
    <location>
        <begin position="375"/>
        <end position="388"/>
    </location>
</feature>
<feature type="compositionally biased region" description="Polar residues" evidence="1">
    <location>
        <begin position="328"/>
        <end position="340"/>
    </location>
</feature>
<keyword evidence="4" id="KW-1185">Reference proteome</keyword>
<dbReference type="InterPro" id="IPR034583">
    <property type="entry name" value="EMF1"/>
</dbReference>